<gene>
    <name evidence="1" type="ORF">GBAR_LOCUS29480</name>
</gene>
<dbReference type="EMBL" id="CASHTH010004130">
    <property type="protein sequence ID" value="CAI8053934.1"/>
    <property type="molecule type" value="Genomic_DNA"/>
</dbReference>
<sequence length="99" mass="10893">MNTQWNGAALDLLKLNVSFKAVHLPPEGVAAYVDVHKTQRFRATVCESVGYDNHAGASAPDRHTRLRPLPQRIPKAVDVYQLDDRGAFATGDNQPVDLV</sequence>
<dbReference type="Proteomes" id="UP001174909">
    <property type="component" value="Unassembled WGS sequence"/>
</dbReference>
<organism evidence="1 2">
    <name type="scientific">Geodia barretti</name>
    <name type="common">Barrett's horny sponge</name>
    <dbReference type="NCBI Taxonomy" id="519541"/>
    <lineage>
        <taxon>Eukaryota</taxon>
        <taxon>Metazoa</taxon>
        <taxon>Porifera</taxon>
        <taxon>Demospongiae</taxon>
        <taxon>Heteroscleromorpha</taxon>
        <taxon>Tetractinellida</taxon>
        <taxon>Astrophorina</taxon>
        <taxon>Geodiidae</taxon>
        <taxon>Geodia</taxon>
    </lineage>
</organism>
<name>A0AA35XDY8_GEOBA</name>
<evidence type="ECO:0000313" key="2">
    <source>
        <dbReference type="Proteomes" id="UP001174909"/>
    </source>
</evidence>
<dbReference type="AlphaFoldDB" id="A0AA35XDY8"/>
<evidence type="ECO:0000313" key="1">
    <source>
        <dbReference type="EMBL" id="CAI8053934.1"/>
    </source>
</evidence>
<proteinExistence type="predicted"/>
<reference evidence="1" key="1">
    <citation type="submission" date="2023-03" db="EMBL/GenBank/DDBJ databases">
        <authorList>
            <person name="Steffen K."/>
            <person name="Cardenas P."/>
        </authorList>
    </citation>
    <scope>NUCLEOTIDE SEQUENCE</scope>
</reference>
<comment type="caution">
    <text evidence="1">The sequence shown here is derived from an EMBL/GenBank/DDBJ whole genome shotgun (WGS) entry which is preliminary data.</text>
</comment>
<protein>
    <submittedName>
        <fullName evidence="1">Uncharacterized protein</fullName>
    </submittedName>
</protein>
<keyword evidence="2" id="KW-1185">Reference proteome</keyword>
<accession>A0AA35XDY8</accession>